<dbReference type="GO" id="GO:0006888">
    <property type="term" value="P:endoplasmic reticulum to Golgi vesicle-mediated transport"/>
    <property type="evidence" value="ECO:0007669"/>
    <property type="project" value="TreeGrafter"/>
</dbReference>
<dbReference type="PROSITE" id="PS50192">
    <property type="entry name" value="T_SNARE"/>
    <property type="match status" value="1"/>
</dbReference>
<evidence type="ECO:0000256" key="7">
    <source>
        <dbReference type="ARBA" id="ARBA00023136"/>
    </source>
</evidence>
<feature type="transmembrane region" description="Helical" evidence="9">
    <location>
        <begin position="386"/>
        <end position="405"/>
    </location>
</feature>
<evidence type="ECO:0000256" key="2">
    <source>
        <dbReference type="ARBA" id="ARBA00009063"/>
    </source>
</evidence>
<dbReference type="GO" id="GO:0006906">
    <property type="term" value="P:vesicle fusion"/>
    <property type="evidence" value="ECO:0007669"/>
    <property type="project" value="TreeGrafter"/>
</dbReference>
<dbReference type="PANTHER" id="PTHR19957">
    <property type="entry name" value="SYNTAXIN"/>
    <property type="match status" value="1"/>
</dbReference>
<dbReference type="SMART" id="SM00397">
    <property type="entry name" value="t_SNARE"/>
    <property type="match status" value="1"/>
</dbReference>
<organism evidence="11">
    <name type="scientific">Pseudo-nitzschia australis</name>
    <dbReference type="NCBI Taxonomy" id="44445"/>
    <lineage>
        <taxon>Eukaryota</taxon>
        <taxon>Sar</taxon>
        <taxon>Stramenopiles</taxon>
        <taxon>Ochrophyta</taxon>
        <taxon>Bacillariophyta</taxon>
        <taxon>Bacillariophyceae</taxon>
        <taxon>Bacillariophycidae</taxon>
        <taxon>Bacillariales</taxon>
        <taxon>Bacillariaceae</taxon>
        <taxon>Pseudo-nitzschia</taxon>
    </lineage>
</organism>
<dbReference type="GO" id="GO:0031201">
    <property type="term" value="C:SNARE complex"/>
    <property type="evidence" value="ECO:0007669"/>
    <property type="project" value="TreeGrafter"/>
</dbReference>
<protein>
    <recommendedName>
        <fullName evidence="10">t-SNARE coiled-coil homology domain-containing protein</fullName>
    </recommendedName>
</protein>
<dbReference type="InterPro" id="IPR045242">
    <property type="entry name" value="Syntaxin"/>
</dbReference>
<dbReference type="SUPFAM" id="SSF47661">
    <property type="entry name" value="t-snare proteins"/>
    <property type="match status" value="2"/>
</dbReference>
<evidence type="ECO:0000256" key="6">
    <source>
        <dbReference type="ARBA" id="ARBA00023054"/>
    </source>
</evidence>
<comment type="similarity">
    <text evidence="2">Belongs to the syntaxin family.</text>
</comment>
<feature type="domain" description="T-SNARE coiled-coil homology" evidence="10">
    <location>
        <begin position="314"/>
        <end position="376"/>
    </location>
</feature>
<evidence type="ECO:0000256" key="4">
    <source>
        <dbReference type="ARBA" id="ARBA00022692"/>
    </source>
</evidence>
<dbReference type="PANTHER" id="PTHR19957:SF3">
    <property type="entry name" value="SYNTAXIN-5"/>
    <property type="match status" value="1"/>
</dbReference>
<evidence type="ECO:0000256" key="3">
    <source>
        <dbReference type="ARBA" id="ARBA00022448"/>
    </source>
</evidence>
<dbReference type="InterPro" id="IPR010989">
    <property type="entry name" value="SNARE"/>
</dbReference>
<keyword evidence="4 9" id="KW-0812">Transmembrane</keyword>
<accession>A0A7S4ELH2</accession>
<evidence type="ECO:0000259" key="10">
    <source>
        <dbReference type="PROSITE" id="PS50192"/>
    </source>
</evidence>
<dbReference type="GO" id="GO:0000139">
    <property type="term" value="C:Golgi membrane"/>
    <property type="evidence" value="ECO:0007669"/>
    <property type="project" value="TreeGrafter"/>
</dbReference>
<dbReference type="Gene3D" id="1.20.58.70">
    <property type="match status" value="2"/>
</dbReference>
<dbReference type="EMBL" id="HBIX01021008">
    <property type="protein sequence ID" value="CAE0721999.1"/>
    <property type="molecule type" value="Transcribed_RNA"/>
</dbReference>
<dbReference type="AlphaFoldDB" id="A0A7S4ELH2"/>
<evidence type="ECO:0000256" key="5">
    <source>
        <dbReference type="ARBA" id="ARBA00022989"/>
    </source>
</evidence>
<keyword evidence="5 9" id="KW-1133">Transmembrane helix</keyword>
<dbReference type="GO" id="GO:0048278">
    <property type="term" value="P:vesicle docking"/>
    <property type="evidence" value="ECO:0007669"/>
    <property type="project" value="TreeGrafter"/>
</dbReference>
<dbReference type="CDD" id="cd15844">
    <property type="entry name" value="SNARE_syntaxin5"/>
    <property type="match status" value="1"/>
</dbReference>
<sequence length="406" mass="43853">MAENRTNEFLSLARGLPKSGGLPPQILSSPPPVGNNRSNARNDRSATNTAQLRDFHNTAGGISRDIAATSSMLAELTQLVRQKSLFQDDSQKVNELVVRIKTAIENLNGRLDGAEQQSTKQKRALGKNSQSAQQASNVVGQLQEEFGQAAAGFKTILKQRTDVLKETTDRKRDIYGTGSGANEVEDIPVLNLENRPPVYNLSSHNDNTGVGVGGMGLAGFPALDLTSGMMAAGEATGSQLPRPHGVTPSRSNGMGASMSTPGFKGSSASNYYGNSQQNNNNSAAAVASMLSPFDIQKMEQESGQDQMMQLIPDQDYLRDRADAMEQVESNIVELGAVYNRLATMVHEHKDMVQRVEDNVDEANSMINLSLSTLTDTLTNLRSNRGLALKVFSILVVFIISFIIFFA</sequence>
<comment type="subcellular location">
    <subcellularLocation>
        <location evidence="1">Membrane</location>
        <topology evidence="1">Single-pass type IV membrane protein</topology>
    </subcellularLocation>
</comment>
<evidence type="ECO:0000256" key="1">
    <source>
        <dbReference type="ARBA" id="ARBA00004211"/>
    </source>
</evidence>
<evidence type="ECO:0000256" key="8">
    <source>
        <dbReference type="SAM" id="MobiDB-lite"/>
    </source>
</evidence>
<name>A0A7S4ELH2_9STRA</name>
<dbReference type="GO" id="GO:0000149">
    <property type="term" value="F:SNARE binding"/>
    <property type="evidence" value="ECO:0007669"/>
    <property type="project" value="TreeGrafter"/>
</dbReference>
<feature type="region of interest" description="Disordered" evidence="8">
    <location>
        <begin position="14"/>
        <end position="55"/>
    </location>
</feature>
<keyword evidence="7 9" id="KW-0472">Membrane</keyword>
<evidence type="ECO:0000256" key="9">
    <source>
        <dbReference type="SAM" id="Phobius"/>
    </source>
</evidence>
<feature type="region of interest" description="Disordered" evidence="8">
    <location>
        <begin position="111"/>
        <end position="132"/>
    </location>
</feature>
<dbReference type="GO" id="GO:0006886">
    <property type="term" value="P:intracellular protein transport"/>
    <property type="evidence" value="ECO:0007669"/>
    <property type="project" value="TreeGrafter"/>
</dbReference>
<proteinExistence type="inferred from homology"/>
<keyword evidence="3" id="KW-0813">Transport</keyword>
<dbReference type="GO" id="GO:0005484">
    <property type="term" value="F:SNAP receptor activity"/>
    <property type="evidence" value="ECO:0007669"/>
    <property type="project" value="TreeGrafter"/>
</dbReference>
<reference evidence="11" key="1">
    <citation type="submission" date="2021-01" db="EMBL/GenBank/DDBJ databases">
        <authorList>
            <person name="Corre E."/>
            <person name="Pelletier E."/>
            <person name="Niang G."/>
            <person name="Scheremetjew M."/>
            <person name="Finn R."/>
            <person name="Kale V."/>
            <person name="Holt S."/>
            <person name="Cochrane G."/>
            <person name="Meng A."/>
            <person name="Brown T."/>
            <person name="Cohen L."/>
        </authorList>
    </citation>
    <scope>NUCLEOTIDE SEQUENCE</scope>
    <source>
        <strain evidence="11">10249 10 AB</strain>
    </source>
</reference>
<evidence type="ECO:0000313" key="11">
    <source>
        <dbReference type="EMBL" id="CAE0721999.1"/>
    </source>
</evidence>
<dbReference type="InterPro" id="IPR000727">
    <property type="entry name" value="T_SNARE_dom"/>
</dbReference>
<keyword evidence="6" id="KW-0175">Coiled coil</keyword>
<gene>
    <name evidence="11" type="ORF">PAUS00366_LOCUS14754</name>
</gene>